<dbReference type="SUPFAM" id="SSF51126">
    <property type="entry name" value="Pectin lyase-like"/>
    <property type="match status" value="1"/>
</dbReference>
<protein>
    <recommendedName>
        <fullName evidence="2">Right handed beta helix domain-containing protein</fullName>
    </recommendedName>
</protein>
<dbReference type="EMBL" id="UOEP01000016">
    <property type="protein sequence ID" value="VAW13014.1"/>
    <property type="molecule type" value="Genomic_DNA"/>
</dbReference>
<accession>A0A3B0TWV5</accession>
<evidence type="ECO:0008006" key="2">
    <source>
        <dbReference type="Google" id="ProtNLM"/>
    </source>
</evidence>
<dbReference type="InterPro" id="IPR012334">
    <property type="entry name" value="Pectin_lyas_fold"/>
</dbReference>
<gene>
    <name evidence="1" type="ORF">MNBD_BACTEROID01-365</name>
</gene>
<name>A0A3B0TWV5_9ZZZZ</name>
<organism evidence="1">
    <name type="scientific">hydrothermal vent metagenome</name>
    <dbReference type="NCBI Taxonomy" id="652676"/>
    <lineage>
        <taxon>unclassified sequences</taxon>
        <taxon>metagenomes</taxon>
        <taxon>ecological metagenomes</taxon>
    </lineage>
</organism>
<feature type="non-terminal residue" evidence="1">
    <location>
        <position position="341"/>
    </location>
</feature>
<sequence>MRSKKSISIGTAIISISLVFISLVTNAGTYYVSNDGNDSNSGNSPQNAWATIERVNSQPFQPGDKILFNRGGSWYGQLIPVSGSPSGHVTYGAYGSGSKPLLHQSVELGNAGDWVKTGSNTWSSVNTLPYDVGSIIFNDGQSFGSKKWSQGGLSSQGDFYYDTSDNKAKVYSASNPAVYYSKVRLALTKHIIEEQNRNYIIYENLALKYTGAHAIRGGNTHHIIVRGCDIAYIGGGRHGSGQNRYGNGVEFWGEAHDNLVENCKIWEVYDAAVTNQSTTSCTQENIIYKNNIIWDCEYSFEFFNYPASSTTKNIQFINNTCLGAGYGWGHSQRPDPSGRHV</sequence>
<evidence type="ECO:0000313" key="1">
    <source>
        <dbReference type="EMBL" id="VAW13014.1"/>
    </source>
</evidence>
<dbReference type="InterPro" id="IPR011050">
    <property type="entry name" value="Pectin_lyase_fold/virulence"/>
</dbReference>
<dbReference type="AlphaFoldDB" id="A0A3B0TWV5"/>
<proteinExistence type="predicted"/>
<dbReference type="Gene3D" id="2.160.20.10">
    <property type="entry name" value="Single-stranded right-handed beta-helix, Pectin lyase-like"/>
    <property type="match status" value="1"/>
</dbReference>
<reference evidence="1" key="1">
    <citation type="submission" date="2018-06" db="EMBL/GenBank/DDBJ databases">
        <authorList>
            <person name="Zhirakovskaya E."/>
        </authorList>
    </citation>
    <scope>NUCLEOTIDE SEQUENCE</scope>
</reference>